<name>A0A9D2SW40_9FIRM</name>
<dbReference type="AlphaFoldDB" id="A0A9D2SW40"/>
<gene>
    <name evidence="1" type="ORF">H9702_05505</name>
</gene>
<accession>A0A9D2SW40</accession>
<dbReference type="EMBL" id="DWWM01000034">
    <property type="protein sequence ID" value="HJC36569.1"/>
    <property type="molecule type" value="Genomic_DNA"/>
</dbReference>
<reference evidence="1" key="2">
    <citation type="submission" date="2021-04" db="EMBL/GenBank/DDBJ databases">
        <authorList>
            <person name="Gilroy R."/>
        </authorList>
    </citation>
    <scope>NUCLEOTIDE SEQUENCE</scope>
    <source>
        <strain evidence="1">CHK187-11901</strain>
    </source>
</reference>
<reference evidence="1" key="1">
    <citation type="journal article" date="2021" name="PeerJ">
        <title>Extensive microbial diversity within the chicken gut microbiome revealed by metagenomics and culture.</title>
        <authorList>
            <person name="Gilroy R."/>
            <person name="Ravi A."/>
            <person name="Getino M."/>
            <person name="Pursley I."/>
            <person name="Horton D.L."/>
            <person name="Alikhan N.F."/>
            <person name="Baker D."/>
            <person name="Gharbi K."/>
            <person name="Hall N."/>
            <person name="Watson M."/>
            <person name="Adriaenssens E.M."/>
            <person name="Foster-Nyarko E."/>
            <person name="Jarju S."/>
            <person name="Secka A."/>
            <person name="Antonio M."/>
            <person name="Oren A."/>
            <person name="Chaudhuri R.R."/>
            <person name="La Ragione R."/>
            <person name="Hildebrand F."/>
            <person name="Pallen M.J."/>
        </authorList>
    </citation>
    <scope>NUCLEOTIDE SEQUENCE</scope>
    <source>
        <strain evidence="1">CHK187-11901</strain>
    </source>
</reference>
<sequence>MNLQSRIDAFSSWVCVHKEALRKDPLLLQEGIGLLDGSLHGECELLEGKLHIILSADDPLWYYVLAQIQVADKDIIFHAGRDPLKDADYSVTLFDRELRASQVMIHMGAQQDLHVYHEALCACSEEEATVCVKVMLEASLGDALAATQIALIIIEKQPLSEGIALNALYDALCAEMVDPSPAAIFTPYQPSLRDRRPLPRFDILAGTTCLPSLVNEYYLDVSRTFRDLQHIGACPCYVCVDADVDTLEQLLDVRTEAAARLQEAFAAHTLHGLLIGNALGSTHAYIDLLLFAPITLAQLQETAGNDHVRLSLYLFHQGSQAAQLADIQADLAG</sequence>
<evidence type="ECO:0000313" key="2">
    <source>
        <dbReference type="Proteomes" id="UP000823896"/>
    </source>
</evidence>
<organism evidence="1 2">
    <name type="scientific">Candidatus Merdibacter merdavium</name>
    <dbReference type="NCBI Taxonomy" id="2838692"/>
    <lineage>
        <taxon>Bacteria</taxon>
        <taxon>Bacillati</taxon>
        <taxon>Bacillota</taxon>
        <taxon>Erysipelotrichia</taxon>
        <taxon>Erysipelotrichales</taxon>
        <taxon>Erysipelotrichaceae</taxon>
        <taxon>Merdibacter</taxon>
    </lineage>
</organism>
<protein>
    <submittedName>
        <fullName evidence="1">Uncharacterized protein</fullName>
    </submittedName>
</protein>
<comment type="caution">
    <text evidence="1">The sequence shown here is derived from an EMBL/GenBank/DDBJ whole genome shotgun (WGS) entry which is preliminary data.</text>
</comment>
<dbReference type="Proteomes" id="UP000823896">
    <property type="component" value="Unassembled WGS sequence"/>
</dbReference>
<evidence type="ECO:0000313" key="1">
    <source>
        <dbReference type="EMBL" id="HJC36569.1"/>
    </source>
</evidence>
<proteinExistence type="predicted"/>